<dbReference type="EMBL" id="RJKX01000011">
    <property type="protein sequence ID" value="ROQ01299.1"/>
    <property type="molecule type" value="Genomic_DNA"/>
</dbReference>
<evidence type="ECO:0000313" key="1">
    <source>
        <dbReference type="EMBL" id="ROQ01299.1"/>
    </source>
</evidence>
<evidence type="ECO:0000313" key="2">
    <source>
        <dbReference type="Proteomes" id="UP000278222"/>
    </source>
</evidence>
<dbReference type="OrthoDB" id="197113at2"/>
<dbReference type="CDD" id="cd00565">
    <property type="entry name" value="Ubl_ThiS"/>
    <property type="match status" value="1"/>
</dbReference>
<dbReference type="InterPro" id="IPR003749">
    <property type="entry name" value="ThiS/MoaD-like"/>
</dbReference>
<proteinExistence type="predicted"/>
<dbReference type="NCBIfam" id="TIGR01683">
    <property type="entry name" value="thiS"/>
    <property type="match status" value="1"/>
</dbReference>
<keyword evidence="2" id="KW-1185">Reference proteome</keyword>
<dbReference type="SUPFAM" id="SSF54285">
    <property type="entry name" value="MoaD/ThiS"/>
    <property type="match status" value="1"/>
</dbReference>
<dbReference type="Gene3D" id="3.10.20.30">
    <property type="match status" value="1"/>
</dbReference>
<gene>
    <name evidence="1" type="ORF">EDC65_0477</name>
</gene>
<dbReference type="Pfam" id="PF02597">
    <property type="entry name" value="ThiS"/>
    <property type="match status" value="1"/>
</dbReference>
<organism evidence="1 2">
    <name type="scientific">Stella humosa</name>
    <dbReference type="NCBI Taxonomy" id="94"/>
    <lineage>
        <taxon>Bacteria</taxon>
        <taxon>Pseudomonadati</taxon>
        <taxon>Pseudomonadota</taxon>
        <taxon>Alphaproteobacteria</taxon>
        <taxon>Rhodospirillales</taxon>
        <taxon>Stellaceae</taxon>
        <taxon>Stella</taxon>
    </lineage>
</organism>
<sequence>MNGIMVNGERHAFGGGSVVELLRMMGVAPERPGIAVACNGELVRRREWETTSLGAGDQVEVVTARGGG</sequence>
<dbReference type="PANTHER" id="PTHR34472:SF1">
    <property type="entry name" value="SULFUR CARRIER PROTEIN THIS"/>
    <property type="match status" value="1"/>
</dbReference>
<name>A0A3N1MDD6_9PROT</name>
<dbReference type="PANTHER" id="PTHR34472">
    <property type="entry name" value="SULFUR CARRIER PROTEIN THIS"/>
    <property type="match status" value="1"/>
</dbReference>
<dbReference type="RefSeq" id="WP_123688074.1">
    <property type="nucleotide sequence ID" value="NZ_AP019700.1"/>
</dbReference>
<dbReference type="InterPro" id="IPR010035">
    <property type="entry name" value="Thi_S"/>
</dbReference>
<dbReference type="Proteomes" id="UP000278222">
    <property type="component" value="Unassembled WGS sequence"/>
</dbReference>
<protein>
    <submittedName>
        <fullName evidence="1">Sulfur carrier protein</fullName>
    </submittedName>
</protein>
<dbReference type="AlphaFoldDB" id="A0A3N1MDD6"/>
<comment type="caution">
    <text evidence="1">The sequence shown here is derived from an EMBL/GenBank/DDBJ whole genome shotgun (WGS) entry which is preliminary data.</text>
</comment>
<dbReference type="InterPro" id="IPR012675">
    <property type="entry name" value="Beta-grasp_dom_sf"/>
</dbReference>
<dbReference type="InterPro" id="IPR016155">
    <property type="entry name" value="Mopterin_synth/thiamin_S_b"/>
</dbReference>
<accession>A0A3N1MDD6</accession>
<reference evidence="1 2" key="1">
    <citation type="submission" date="2018-11" db="EMBL/GenBank/DDBJ databases">
        <title>Genomic Encyclopedia of Type Strains, Phase IV (KMG-IV): sequencing the most valuable type-strain genomes for metagenomic binning, comparative biology and taxonomic classification.</title>
        <authorList>
            <person name="Goeker M."/>
        </authorList>
    </citation>
    <scope>NUCLEOTIDE SEQUENCE [LARGE SCALE GENOMIC DNA]</scope>
    <source>
        <strain evidence="1 2">DSM 5900</strain>
    </source>
</reference>